<dbReference type="SMART" id="SM00270">
    <property type="entry name" value="ChtBD1"/>
    <property type="match status" value="1"/>
</dbReference>
<feature type="transmembrane region" description="Helical" evidence="5">
    <location>
        <begin position="6"/>
        <end position="26"/>
    </location>
</feature>
<sequence>MAVSKGMWIALFVAIVGVLFYNYGAIEQGRLRYPRGASTKAKNPAPSPKAPVKVLASPGLPPVVVAAPGKIVASPGKVVASPTAGASLPNPPPGAPPIIPVQPAAYPDVDEALMITGRFLTDPMVTSALSYVNSVVPASLLNIPVSTYIQFSEVSYKGNPATTCYWPDSGCVRNTAGAWGDTDIVYCNGQNLWGLTYDDAPSVNLVNNQNVNDTYSIMTFLAQLNLKATFFLTGSQSTQYPEAVTALANAGHHLAHHTWSHHPLTSLTNAQIVAEMLYTQAIVYKLTGISMRYFRPPYGDIDDRVRAISSALGFRAVMWDSFYDSNDADVTANNAGYAQVMAKITSWFNDPRSFISLQHTISTFTSGTSVEALRRIIAAGGINNQMMTVPQCLGDVNWYKNRQVTTLFNSCTKPGGCNGVVTSGGPTQPATTGCPPNPASAACSLSPDGSCGGAGNYVCPQGQCCSQYGFCGTGAAYCGAGCQAAWSGGKTCAA</sequence>
<keyword evidence="3" id="KW-0378">Hydrolase</keyword>
<dbReference type="PANTHER" id="PTHR10587">
    <property type="entry name" value="GLYCOSYL TRANSFERASE-RELATED"/>
    <property type="match status" value="1"/>
</dbReference>
<dbReference type="PANTHER" id="PTHR10587:SF133">
    <property type="entry name" value="CHITIN DEACETYLASE 1-RELATED"/>
    <property type="match status" value="1"/>
</dbReference>
<dbReference type="GO" id="GO:0046872">
    <property type="term" value="F:metal ion binding"/>
    <property type="evidence" value="ECO:0007669"/>
    <property type="project" value="UniProtKB-KW"/>
</dbReference>
<keyword evidence="4" id="KW-1015">Disulfide bond</keyword>
<organism evidence="8 11">
    <name type="scientific">Synchytrium endobioticum</name>
    <dbReference type="NCBI Taxonomy" id="286115"/>
    <lineage>
        <taxon>Eukaryota</taxon>
        <taxon>Fungi</taxon>
        <taxon>Fungi incertae sedis</taxon>
        <taxon>Chytridiomycota</taxon>
        <taxon>Chytridiomycota incertae sedis</taxon>
        <taxon>Chytridiomycetes</taxon>
        <taxon>Synchytriales</taxon>
        <taxon>Synchytriaceae</taxon>
        <taxon>Synchytrium</taxon>
    </lineage>
</organism>
<reference evidence="10 11" key="1">
    <citation type="journal article" date="2019" name="Sci. Rep.">
        <title>Comparative genomics of chytrid fungi reveal insights into the obligate biotrophic and pathogenic lifestyle of Synchytrium endobioticum.</title>
        <authorList>
            <person name="van de Vossenberg B.T.L.H."/>
            <person name="Warris S."/>
            <person name="Nguyen H.D.T."/>
            <person name="van Gent-Pelzer M.P.E."/>
            <person name="Joly D.L."/>
            <person name="van de Geest H.C."/>
            <person name="Bonants P.J.M."/>
            <person name="Smith D.S."/>
            <person name="Levesque C.A."/>
            <person name="van der Lee T.A.J."/>
        </authorList>
    </citation>
    <scope>NUCLEOTIDE SEQUENCE [LARGE SCALE GENOMIC DNA]</scope>
    <source>
        <strain evidence="8 11">LEV6574</strain>
        <strain evidence="9 10">MB42</strain>
    </source>
</reference>
<evidence type="ECO:0000256" key="4">
    <source>
        <dbReference type="PROSITE-ProRule" id="PRU00261"/>
    </source>
</evidence>
<dbReference type="GO" id="GO:0005975">
    <property type="term" value="P:carbohydrate metabolic process"/>
    <property type="evidence" value="ECO:0007669"/>
    <property type="project" value="InterPro"/>
</dbReference>
<dbReference type="GO" id="GO:0016020">
    <property type="term" value="C:membrane"/>
    <property type="evidence" value="ECO:0007669"/>
    <property type="project" value="TreeGrafter"/>
</dbReference>
<accession>A0A507DJU7</accession>
<evidence type="ECO:0008006" key="12">
    <source>
        <dbReference type="Google" id="ProtNLM"/>
    </source>
</evidence>
<keyword evidence="5" id="KW-1133">Transmembrane helix</keyword>
<feature type="disulfide bond" evidence="4">
    <location>
        <begin position="459"/>
        <end position="471"/>
    </location>
</feature>
<evidence type="ECO:0000256" key="3">
    <source>
        <dbReference type="ARBA" id="ARBA00022801"/>
    </source>
</evidence>
<evidence type="ECO:0000313" key="8">
    <source>
        <dbReference type="EMBL" id="TPX51796.1"/>
    </source>
</evidence>
<comment type="caution">
    <text evidence="4">Lacks conserved residue(s) required for the propagation of feature annotation.</text>
</comment>
<keyword evidence="2" id="KW-0479">Metal-binding</keyword>
<dbReference type="EMBL" id="QEAM01000001">
    <property type="protein sequence ID" value="TPX51796.1"/>
    <property type="molecule type" value="Genomic_DNA"/>
</dbReference>
<evidence type="ECO:0000313" key="9">
    <source>
        <dbReference type="EMBL" id="TPX53404.1"/>
    </source>
</evidence>
<name>A0A507DJU7_9FUNG</name>
<feature type="disulfide bond" evidence="4">
    <location>
        <begin position="464"/>
        <end position="478"/>
    </location>
</feature>
<dbReference type="InterPro" id="IPR018371">
    <property type="entry name" value="Chitin-binding_1_CS"/>
</dbReference>
<dbReference type="Proteomes" id="UP000320475">
    <property type="component" value="Unassembled WGS sequence"/>
</dbReference>
<dbReference type="Pfam" id="PF00187">
    <property type="entry name" value="Chitin_bind_1"/>
    <property type="match status" value="1"/>
</dbReference>
<gene>
    <name evidence="8" type="ORF">SeLEV6574_g00011</name>
    <name evidence="9" type="ORF">SeMB42_g00799</name>
</gene>
<dbReference type="Gene3D" id="3.30.60.10">
    <property type="entry name" value="Endochitinase-like"/>
    <property type="match status" value="1"/>
</dbReference>
<evidence type="ECO:0000256" key="2">
    <source>
        <dbReference type="ARBA" id="ARBA00022723"/>
    </source>
</evidence>
<feature type="domain" description="Chitin-binding type-1" evidence="6">
    <location>
        <begin position="448"/>
        <end position="494"/>
    </location>
</feature>
<dbReference type="SUPFAM" id="SSF88713">
    <property type="entry name" value="Glycoside hydrolase/deacetylase"/>
    <property type="match status" value="1"/>
</dbReference>
<dbReference type="InterPro" id="IPR001002">
    <property type="entry name" value="Chitin-bd_1"/>
</dbReference>
<dbReference type="Gene3D" id="3.20.20.370">
    <property type="entry name" value="Glycoside hydrolase/deacetylase"/>
    <property type="match status" value="1"/>
</dbReference>
<dbReference type="Pfam" id="PF01522">
    <property type="entry name" value="Polysacc_deac_1"/>
    <property type="match status" value="1"/>
</dbReference>
<keyword evidence="10" id="KW-1185">Reference proteome</keyword>
<dbReference type="OrthoDB" id="407355at2759"/>
<dbReference type="STRING" id="286115.A0A507DJU7"/>
<dbReference type="InterPro" id="IPR036861">
    <property type="entry name" value="Endochitinase-like_sf"/>
</dbReference>
<dbReference type="EMBL" id="QEAN01000017">
    <property type="protein sequence ID" value="TPX53404.1"/>
    <property type="molecule type" value="Genomic_DNA"/>
</dbReference>
<evidence type="ECO:0000259" key="6">
    <source>
        <dbReference type="PROSITE" id="PS50941"/>
    </source>
</evidence>
<evidence type="ECO:0000256" key="5">
    <source>
        <dbReference type="SAM" id="Phobius"/>
    </source>
</evidence>
<dbReference type="GO" id="GO:0009272">
    <property type="term" value="P:fungal-type cell wall biogenesis"/>
    <property type="evidence" value="ECO:0007669"/>
    <property type="project" value="UniProtKB-ARBA"/>
</dbReference>
<dbReference type="InterPro" id="IPR011330">
    <property type="entry name" value="Glyco_hydro/deAcase_b/a-brl"/>
</dbReference>
<evidence type="ECO:0000259" key="7">
    <source>
        <dbReference type="PROSITE" id="PS51677"/>
    </source>
</evidence>
<protein>
    <recommendedName>
        <fullName evidence="12">Chitin-binding type-1 domain-containing protein</fullName>
    </recommendedName>
</protein>
<feature type="domain" description="NodB homology" evidence="7">
    <location>
        <begin position="191"/>
        <end position="389"/>
    </location>
</feature>
<evidence type="ECO:0000313" key="11">
    <source>
        <dbReference type="Proteomes" id="UP000320475"/>
    </source>
</evidence>
<evidence type="ECO:0000313" key="10">
    <source>
        <dbReference type="Proteomes" id="UP000317494"/>
    </source>
</evidence>
<dbReference type="PROSITE" id="PS51677">
    <property type="entry name" value="NODB"/>
    <property type="match status" value="1"/>
</dbReference>
<dbReference type="SUPFAM" id="SSF57016">
    <property type="entry name" value="Plant lectins/antimicrobial peptides"/>
    <property type="match status" value="1"/>
</dbReference>
<dbReference type="GO" id="GO:0004099">
    <property type="term" value="F:chitin deacetylase activity"/>
    <property type="evidence" value="ECO:0007669"/>
    <property type="project" value="TreeGrafter"/>
</dbReference>
<dbReference type="CDD" id="cd00035">
    <property type="entry name" value="ChtBD1"/>
    <property type="match status" value="1"/>
</dbReference>
<evidence type="ECO:0000256" key="1">
    <source>
        <dbReference type="ARBA" id="ARBA00022669"/>
    </source>
</evidence>
<comment type="caution">
    <text evidence="8">The sequence shown here is derived from an EMBL/GenBank/DDBJ whole genome shotgun (WGS) entry which is preliminary data.</text>
</comment>
<dbReference type="InterPro" id="IPR002509">
    <property type="entry name" value="NODB_dom"/>
</dbReference>
<proteinExistence type="predicted"/>
<keyword evidence="5" id="KW-0472">Membrane</keyword>
<dbReference type="AlphaFoldDB" id="A0A507DJU7"/>
<keyword evidence="1 4" id="KW-0147">Chitin-binding</keyword>
<dbReference type="VEuPathDB" id="FungiDB:SeMB42_g00799"/>
<dbReference type="PROSITE" id="PS00026">
    <property type="entry name" value="CHIT_BIND_I_1"/>
    <property type="match status" value="1"/>
</dbReference>
<dbReference type="PROSITE" id="PS50941">
    <property type="entry name" value="CHIT_BIND_I_2"/>
    <property type="match status" value="1"/>
</dbReference>
<dbReference type="Proteomes" id="UP000317494">
    <property type="component" value="Unassembled WGS sequence"/>
</dbReference>
<keyword evidence="5" id="KW-0812">Transmembrane</keyword>
<dbReference type="InterPro" id="IPR050248">
    <property type="entry name" value="Polysacc_deacetylase_ArnD"/>
</dbReference>
<dbReference type="GO" id="GO:0008061">
    <property type="term" value="F:chitin binding"/>
    <property type="evidence" value="ECO:0007669"/>
    <property type="project" value="UniProtKB-UniRule"/>
</dbReference>